<dbReference type="InterPro" id="IPR050232">
    <property type="entry name" value="FBL13/AtMIF1-like"/>
</dbReference>
<evidence type="ECO:0000313" key="3">
    <source>
        <dbReference type="Proteomes" id="UP000694251"/>
    </source>
</evidence>
<evidence type="ECO:0000313" key="2">
    <source>
        <dbReference type="EMBL" id="KAG7634553.1"/>
    </source>
</evidence>
<dbReference type="Proteomes" id="UP000694251">
    <property type="component" value="Chromosome 3"/>
</dbReference>
<evidence type="ECO:0000259" key="1">
    <source>
        <dbReference type="SMART" id="SM00579"/>
    </source>
</evidence>
<keyword evidence="3" id="KW-1185">Reference proteome</keyword>
<proteinExistence type="predicted"/>
<gene>
    <name evidence="2" type="ORF">ISN44_As03g047470</name>
</gene>
<feature type="domain" description="FBD" evidence="1">
    <location>
        <begin position="74"/>
        <end position="153"/>
    </location>
</feature>
<name>A0A8T2FK44_ARASU</name>
<comment type="caution">
    <text evidence="2">The sequence shown here is derived from an EMBL/GenBank/DDBJ whole genome shotgun (WGS) entry which is preliminary data.</text>
</comment>
<dbReference type="InterPro" id="IPR006566">
    <property type="entry name" value="FBD"/>
</dbReference>
<accession>A0A8T2FK44</accession>
<dbReference type="PANTHER" id="PTHR31900">
    <property type="entry name" value="F-BOX/RNI SUPERFAMILY PROTEIN-RELATED"/>
    <property type="match status" value="1"/>
</dbReference>
<feature type="domain" description="FBD" evidence="1">
    <location>
        <begin position="163"/>
        <end position="217"/>
    </location>
</feature>
<reference evidence="2 3" key="1">
    <citation type="submission" date="2020-12" db="EMBL/GenBank/DDBJ databases">
        <title>Concerted genomic and epigenomic changes stabilize Arabidopsis allopolyploids.</title>
        <authorList>
            <person name="Chen Z."/>
        </authorList>
    </citation>
    <scope>NUCLEOTIDE SEQUENCE [LARGE SCALE GENOMIC DNA]</scope>
    <source>
        <strain evidence="2">As9502</strain>
        <tissue evidence="2">Leaf</tissue>
    </source>
</reference>
<dbReference type="OrthoDB" id="1001574at2759"/>
<dbReference type="PANTHER" id="PTHR31900:SF34">
    <property type="entry name" value="EMB|CAB62440.1-RELATED"/>
    <property type="match status" value="1"/>
</dbReference>
<dbReference type="EMBL" id="JAEFBJ010000003">
    <property type="protein sequence ID" value="KAG7634553.1"/>
    <property type="molecule type" value="Genomic_DNA"/>
</dbReference>
<organism evidence="2 3">
    <name type="scientific">Arabidopsis suecica</name>
    <name type="common">Swedish thale-cress</name>
    <name type="synonym">Cardaminopsis suecica</name>
    <dbReference type="NCBI Taxonomy" id="45249"/>
    <lineage>
        <taxon>Eukaryota</taxon>
        <taxon>Viridiplantae</taxon>
        <taxon>Streptophyta</taxon>
        <taxon>Embryophyta</taxon>
        <taxon>Tracheophyta</taxon>
        <taxon>Spermatophyta</taxon>
        <taxon>Magnoliopsida</taxon>
        <taxon>eudicotyledons</taxon>
        <taxon>Gunneridae</taxon>
        <taxon>Pentapetalae</taxon>
        <taxon>rosids</taxon>
        <taxon>malvids</taxon>
        <taxon>Brassicales</taxon>
        <taxon>Brassicaceae</taxon>
        <taxon>Camelineae</taxon>
        <taxon>Arabidopsis</taxon>
    </lineage>
</organism>
<dbReference type="Pfam" id="PF08387">
    <property type="entry name" value="FBD"/>
    <property type="match status" value="2"/>
</dbReference>
<dbReference type="SMART" id="SM00579">
    <property type="entry name" value="FBD"/>
    <property type="match status" value="2"/>
</dbReference>
<dbReference type="AlphaFoldDB" id="A0A8T2FK44"/>
<sequence>MKLENQSETTANIQLNAPELVEANIAEVTSITIEKFLGSFTSVTRLLLNLSPLKNFHKDGLVSGKWNEPKDVPECLLSQLETFVWRRLDWGREEEKEIATYILKNGRRLKKETFTTNPIESEELNKLKERRKVLNGLDGVQAPLFRKDGVVVGKWNQPKNVPQCLLSHLETFVWTRYRWEREEEKEEATYILKNARLLSKATFSTNIIDLKEFHWFKK</sequence>
<protein>
    <submittedName>
        <fullName evidence="2">FBD domain</fullName>
    </submittedName>
</protein>